<protein>
    <submittedName>
        <fullName evidence="2">Uncharacterized protein</fullName>
    </submittedName>
</protein>
<accession>A0A0F9FZX1</accession>
<name>A0A0F9FZX1_9ZZZZ</name>
<keyword evidence="1" id="KW-0812">Transmembrane</keyword>
<feature type="transmembrane region" description="Helical" evidence="1">
    <location>
        <begin position="55"/>
        <end position="71"/>
    </location>
</feature>
<evidence type="ECO:0000313" key="2">
    <source>
        <dbReference type="EMBL" id="KKL56707.1"/>
    </source>
</evidence>
<sequence length="74" mass="7818">MPILDFAPSAPKMFWFDVKYFLRGLLRPLSLGMGTVGTVLITLNACGVDVSPGNVSYLGLAAAIMVGAGVFRNV</sequence>
<evidence type="ECO:0000256" key="1">
    <source>
        <dbReference type="SAM" id="Phobius"/>
    </source>
</evidence>
<reference evidence="2" key="1">
    <citation type="journal article" date="2015" name="Nature">
        <title>Complex archaea that bridge the gap between prokaryotes and eukaryotes.</title>
        <authorList>
            <person name="Spang A."/>
            <person name="Saw J.H."/>
            <person name="Jorgensen S.L."/>
            <person name="Zaremba-Niedzwiedzka K."/>
            <person name="Martijn J."/>
            <person name="Lind A.E."/>
            <person name="van Eijk R."/>
            <person name="Schleper C."/>
            <person name="Guy L."/>
            <person name="Ettema T.J."/>
        </authorList>
    </citation>
    <scope>NUCLEOTIDE SEQUENCE</scope>
</reference>
<dbReference type="AlphaFoldDB" id="A0A0F9FZX1"/>
<organism evidence="2">
    <name type="scientific">marine sediment metagenome</name>
    <dbReference type="NCBI Taxonomy" id="412755"/>
    <lineage>
        <taxon>unclassified sequences</taxon>
        <taxon>metagenomes</taxon>
        <taxon>ecological metagenomes</taxon>
    </lineage>
</organism>
<feature type="transmembrane region" description="Helical" evidence="1">
    <location>
        <begin position="20"/>
        <end position="43"/>
    </location>
</feature>
<gene>
    <name evidence="2" type="ORF">LCGC14_2242710</name>
</gene>
<comment type="caution">
    <text evidence="2">The sequence shown here is derived from an EMBL/GenBank/DDBJ whole genome shotgun (WGS) entry which is preliminary data.</text>
</comment>
<proteinExistence type="predicted"/>
<keyword evidence="1" id="KW-0472">Membrane</keyword>
<dbReference type="EMBL" id="LAZR01030404">
    <property type="protein sequence ID" value="KKL56707.1"/>
    <property type="molecule type" value="Genomic_DNA"/>
</dbReference>
<keyword evidence="1" id="KW-1133">Transmembrane helix</keyword>